<keyword evidence="2" id="KW-1185">Reference proteome</keyword>
<dbReference type="Proteomes" id="UP001164539">
    <property type="component" value="Chromosome 3"/>
</dbReference>
<evidence type="ECO:0000313" key="1">
    <source>
        <dbReference type="EMBL" id="KAJ4723670.1"/>
    </source>
</evidence>
<gene>
    <name evidence="1" type="ORF">OWV82_007011</name>
</gene>
<sequence length="732" mass="82829">MGSSSIGRKFGYLCGYKDIFDNLKKEVEKLNETKESLQRRFDVGKGNGQGIEEIVDEWLISTIDEAGKFVEDEQKAKKKCFNWLCPNLKNRYQLSRKAVGKVKAVVELQEQGKFDEVSGVTVPKYRLHGQAEGFLAFTSRTSILDKILDALADDSVNKIGVYGKGGIGKTTLVKEVAREVKEDKLFDKVVFAEVSRTPDVKRIQGQIADQLDLKFHAESESERAMMLCDRLKEEKMLVILDNIWTGLDLERVGIPSGDDHKACKVLLTSRMLYVLSNDMGCQKNYLVSVLTKDEAWSLFQKMVGDYIDNRDLQPIAVGVASICVGWPIVIVTVATALRNKSVLEWKDALLKLSRSSLENITDVDPVVYSTIELSYNHLDDQEAKLTFLLCSLMKHPYDVPIMDLLKYAVGLGLFNDTNTMEETRDRVYSLVHKLKDSGLLCDGHTGECFSMHDVVRDVAISIASREQHVFTLQNTVVQREWTGKDILKTCTPISSHNRNIVELPEGLECPQLKLFYMNAKDSFRKMPDNFFTGRTELRVLVLTEMLLLFLPSSFHLLVNLQTLCLDQCILGDIATIGNLKKLQILSLCCSNIQHLPGEIGQLTQLRLLDLSNCPNLKVISPNVISSLSHLEELFMGNTSVEWESEGLNIDGNNANLDEFQHLCHLTRLEIHIKDAKILPKGLFSREFQRYKIFIGDVWDWFGNYDNTRTLKLKLSTNGCLEDGVIMQLKTYI</sequence>
<dbReference type="EMBL" id="CM051396">
    <property type="protein sequence ID" value="KAJ4723670.1"/>
    <property type="molecule type" value="Genomic_DNA"/>
</dbReference>
<protein>
    <submittedName>
        <fullName evidence="1">Disease resistance protein</fullName>
    </submittedName>
</protein>
<proteinExistence type="predicted"/>
<name>A0ACC1YIN5_MELAZ</name>
<comment type="caution">
    <text evidence="1">The sequence shown here is derived from an EMBL/GenBank/DDBJ whole genome shotgun (WGS) entry which is preliminary data.</text>
</comment>
<accession>A0ACC1YIN5</accession>
<reference evidence="1 2" key="1">
    <citation type="journal article" date="2023" name="Science">
        <title>Complex scaffold remodeling in plant triterpene biosynthesis.</title>
        <authorList>
            <person name="De La Pena R."/>
            <person name="Hodgson H."/>
            <person name="Liu J.C."/>
            <person name="Stephenson M.J."/>
            <person name="Martin A.C."/>
            <person name="Owen C."/>
            <person name="Harkess A."/>
            <person name="Leebens-Mack J."/>
            <person name="Jimenez L.E."/>
            <person name="Osbourn A."/>
            <person name="Sattely E.S."/>
        </authorList>
    </citation>
    <scope>NUCLEOTIDE SEQUENCE [LARGE SCALE GENOMIC DNA]</scope>
    <source>
        <strain evidence="2">cv. JPN11</strain>
        <tissue evidence="1">Leaf</tissue>
    </source>
</reference>
<evidence type="ECO:0000313" key="2">
    <source>
        <dbReference type="Proteomes" id="UP001164539"/>
    </source>
</evidence>
<organism evidence="1 2">
    <name type="scientific">Melia azedarach</name>
    <name type="common">Chinaberry tree</name>
    <dbReference type="NCBI Taxonomy" id="155640"/>
    <lineage>
        <taxon>Eukaryota</taxon>
        <taxon>Viridiplantae</taxon>
        <taxon>Streptophyta</taxon>
        <taxon>Embryophyta</taxon>
        <taxon>Tracheophyta</taxon>
        <taxon>Spermatophyta</taxon>
        <taxon>Magnoliopsida</taxon>
        <taxon>eudicotyledons</taxon>
        <taxon>Gunneridae</taxon>
        <taxon>Pentapetalae</taxon>
        <taxon>rosids</taxon>
        <taxon>malvids</taxon>
        <taxon>Sapindales</taxon>
        <taxon>Meliaceae</taxon>
        <taxon>Melia</taxon>
    </lineage>
</organism>